<dbReference type="Proteomes" id="UP000596827">
    <property type="component" value="Unassembled WGS sequence"/>
</dbReference>
<accession>A0A923MB82</accession>
<organism evidence="2 3">
    <name type="scientific">Ramlibacter albus</name>
    <dbReference type="NCBI Taxonomy" id="2079448"/>
    <lineage>
        <taxon>Bacteria</taxon>
        <taxon>Pseudomonadati</taxon>
        <taxon>Pseudomonadota</taxon>
        <taxon>Betaproteobacteria</taxon>
        <taxon>Burkholderiales</taxon>
        <taxon>Comamonadaceae</taxon>
        <taxon>Ramlibacter</taxon>
    </lineage>
</organism>
<name>A0A923MB82_9BURK</name>
<feature type="compositionally biased region" description="Basic and acidic residues" evidence="1">
    <location>
        <begin position="43"/>
        <end position="64"/>
    </location>
</feature>
<dbReference type="EMBL" id="JACORU010000011">
    <property type="protein sequence ID" value="MBC5767445.1"/>
    <property type="molecule type" value="Genomic_DNA"/>
</dbReference>
<keyword evidence="3" id="KW-1185">Reference proteome</keyword>
<evidence type="ECO:0000256" key="1">
    <source>
        <dbReference type="SAM" id="MobiDB-lite"/>
    </source>
</evidence>
<sequence>MARNHFAIEPPGRIRISIPGYSPEDNLKEQAKRRSEKRKRQQRRDEAAAAEARKRQEAAARERLQQSQSPPLAGDDDVEALSRAASQAEEAFSRDLAAAFSDPKEVRHANE</sequence>
<gene>
    <name evidence="2" type="ORF">H8R02_23465</name>
</gene>
<feature type="region of interest" description="Disordered" evidence="1">
    <location>
        <begin position="1"/>
        <end position="89"/>
    </location>
</feature>
<dbReference type="AlphaFoldDB" id="A0A923MB82"/>
<dbReference type="RefSeq" id="WP_187083941.1">
    <property type="nucleotide sequence ID" value="NZ_JACORU010000011.1"/>
</dbReference>
<reference evidence="2" key="1">
    <citation type="submission" date="2020-08" db="EMBL/GenBank/DDBJ databases">
        <title>Ramlibacter sp. GTP1 16S ribosomal RNA gene genome sequencing and assembly.</title>
        <authorList>
            <person name="Kang M."/>
        </authorList>
    </citation>
    <scope>NUCLEOTIDE SEQUENCE</scope>
    <source>
        <strain evidence="2">GTP1</strain>
    </source>
</reference>
<evidence type="ECO:0000313" key="2">
    <source>
        <dbReference type="EMBL" id="MBC5767445.1"/>
    </source>
</evidence>
<comment type="caution">
    <text evidence="2">The sequence shown here is derived from an EMBL/GenBank/DDBJ whole genome shotgun (WGS) entry which is preliminary data.</text>
</comment>
<protein>
    <submittedName>
        <fullName evidence="2">Uncharacterized protein</fullName>
    </submittedName>
</protein>
<evidence type="ECO:0000313" key="3">
    <source>
        <dbReference type="Proteomes" id="UP000596827"/>
    </source>
</evidence>
<proteinExistence type="predicted"/>